<evidence type="ECO:0000256" key="1">
    <source>
        <dbReference type="ARBA" id="ARBA00022612"/>
    </source>
</evidence>
<dbReference type="AlphaFoldDB" id="A0A1I4XI19"/>
<dbReference type="RefSeq" id="WP_177186882.1">
    <property type="nucleotide sequence ID" value="NZ_FOVJ01000001.1"/>
</dbReference>
<keyword evidence="1" id="KW-1188">Viral release from host cell</keyword>
<evidence type="ECO:0000259" key="2">
    <source>
        <dbReference type="Pfam" id="PF17289"/>
    </source>
</evidence>
<gene>
    <name evidence="3" type="ORF">SAMN05216386_0115</name>
</gene>
<keyword evidence="4" id="KW-1185">Reference proteome</keyword>
<evidence type="ECO:0000313" key="4">
    <source>
        <dbReference type="Proteomes" id="UP000183107"/>
    </source>
</evidence>
<evidence type="ECO:0000313" key="3">
    <source>
        <dbReference type="EMBL" id="SFN24900.1"/>
    </source>
</evidence>
<dbReference type="EMBL" id="FOVJ01000001">
    <property type="protein sequence ID" value="SFN24900.1"/>
    <property type="molecule type" value="Genomic_DNA"/>
</dbReference>
<protein>
    <submittedName>
        <fullName evidence="3">Phage uncharacterized protein (Putative large terminase), C-terminal domain-containing protein</fullName>
    </submittedName>
</protein>
<accession>A0A1I4XI19</accession>
<proteinExistence type="predicted"/>
<dbReference type="Pfam" id="PF17289">
    <property type="entry name" value="Terminase_6C"/>
    <property type="match status" value="1"/>
</dbReference>
<sequence length="475" mass="54139">MNLTSLGATSVEMDAVLRHDLYSFVERAFYELNPETQFVPAWHIHVIAAKLEACHRGEIRRLIVNLPPRHLKSHCISIAFVAWYLGHHPAGHVICASYGKDLAEKLARDCRAVMQSAWYRSAFGTRISHLRQAVDDFMTTQQGTRMATSVGGVLTGRGADLIIIDDPLKPDEALSDTARKTVNGWYDNSLLSRLNDKEKGCIIVTMQRLHQDDLVGHVLEQEGWEVLSLPAIAEEPQSFVINGVFGRREYRRAIGEVLHPERESLALLERIRGSIGAYNFASQYQQSPVPLGGAIVKTRWLRYCEPADWPKRFGRVVQSWDTANKATEFSDYSVCTTWGVHEHRFYLLDVFRKRMEYPELKKAAKELRHHYPAAKLLIEDKASGTQLIQELKREGIYSIEPVLPPAGMDKIMRLYMHTTLFEEDKVILPKYAPWLAGYVHELTGFPGGKYDDQVDSTTQALQYLKQRRSTIYDVL</sequence>
<feature type="domain" description="Terminase large subunit gp17-like C-terminal" evidence="2">
    <location>
        <begin position="319"/>
        <end position="463"/>
    </location>
</feature>
<name>A0A1I4XI19_9PROT</name>
<organism evidence="3 4">
    <name type="scientific">Nitrosospira briensis</name>
    <dbReference type="NCBI Taxonomy" id="35799"/>
    <lineage>
        <taxon>Bacteria</taxon>
        <taxon>Pseudomonadati</taxon>
        <taxon>Pseudomonadota</taxon>
        <taxon>Betaproteobacteria</taxon>
        <taxon>Nitrosomonadales</taxon>
        <taxon>Nitrosomonadaceae</taxon>
        <taxon>Nitrosospira</taxon>
    </lineage>
</organism>
<dbReference type="NCBIfam" id="TIGR01630">
    <property type="entry name" value="psiM2_ORF9"/>
    <property type="match status" value="1"/>
</dbReference>
<dbReference type="InterPro" id="IPR006517">
    <property type="entry name" value="Phage_terminase_lsu-like_C"/>
</dbReference>
<dbReference type="Gene3D" id="3.30.420.240">
    <property type="match status" value="1"/>
</dbReference>
<dbReference type="Proteomes" id="UP000183107">
    <property type="component" value="Unassembled WGS sequence"/>
</dbReference>
<dbReference type="InterPro" id="IPR035421">
    <property type="entry name" value="Terminase_6C"/>
</dbReference>
<reference evidence="4" key="1">
    <citation type="submission" date="2016-10" db="EMBL/GenBank/DDBJ databases">
        <authorList>
            <person name="Varghese N."/>
        </authorList>
    </citation>
    <scope>NUCLEOTIDE SEQUENCE [LARGE SCALE GENOMIC DNA]</scope>
    <source>
        <strain evidence="4">Nsp8</strain>
    </source>
</reference>